<comment type="caution">
    <text evidence="14">The sequence shown here is derived from an EMBL/GenBank/DDBJ whole genome shotgun (WGS) entry which is preliminary data.</text>
</comment>
<dbReference type="PANTHER" id="PTHR22984:SF11">
    <property type="entry name" value="AURORA KINASE-RELATED"/>
    <property type="match status" value="1"/>
</dbReference>
<accession>A0A9W7WLM0</accession>
<sequence length="268" mass="31264">GKELNKGGNISVYEATRVRDGLKFTSIIPTYTTHKLKEYILHCENLPGHPNPLPREIALHVLANEGVYFSEIIRLLDWEERDDKYIMVLEHPSPCMDLSEFIECHGGAITEDLAKSIMRQAIQAAIDCFKRGVFHRDIKLENFLINTETFEVKLIDFGCGDLLNKTSYTTLTGTWAYCCPEMLKTDRYHALPATVWSLGLMLYRVVCGKLPEKYILYWINDKNWYRDDLSKECCRFINACLQQDPGQRIQIKDILFHEWFQNEWLLFV</sequence>
<evidence type="ECO:0000256" key="6">
    <source>
        <dbReference type="ARBA" id="ARBA00022741"/>
    </source>
</evidence>
<keyword evidence="4" id="KW-0597">Phosphoprotein</keyword>
<dbReference type="InterPro" id="IPR011009">
    <property type="entry name" value="Kinase-like_dom_sf"/>
</dbReference>
<feature type="binding site" evidence="12">
    <location>
        <position position="90"/>
    </location>
    <ligand>
        <name>ATP</name>
        <dbReference type="ChEBI" id="CHEBI:30616"/>
    </ligand>
</feature>
<dbReference type="PROSITE" id="PS50011">
    <property type="entry name" value="PROTEIN_KINASE_DOM"/>
    <property type="match status" value="1"/>
</dbReference>
<dbReference type="Gene3D" id="1.10.510.10">
    <property type="entry name" value="Transferase(Phosphotransferase) domain 1"/>
    <property type="match status" value="1"/>
</dbReference>
<feature type="active site" description="Proton acceptor" evidence="11">
    <location>
        <position position="137"/>
    </location>
</feature>
<dbReference type="AlphaFoldDB" id="A0A9W7WLM0"/>
<evidence type="ECO:0000256" key="12">
    <source>
        <dbReference type="PIRSR" id="PIRSR037993-2"/>
    </source>
</evidence>
<evidence type="ECO:0000256" key="11">
    <source>
        <dbReference type="PIRSR" id="PIRSR037993-1"/>
    </source>
</evidence>
<dbReference type="InterPro" id="IPR008271">
    <property type="entry name" value="Ser/Thr_kinase_AS"/>
</dbReference>
<feature type="binding site" evidence="12">
    <location>
        <position position="97"/>
    </location>
    <ligand>
        <name>ATP</name>
        <dbReference type="ChEBI" id="CHEBI:30616"/>
    </ligand>
</feature>
<evidence type="ECO:0000256" key="1">
    <source>
        <dbReference type="ARBA" id="ARBA00005505"/>
    </source>
</evidence>
<dbReference type="InterPro" id="IPR000719">
    <property type="entry name" value="Prot_kinase_dom"/>
</dbReference>
<evidence type="ECO:0000256" key="10">
    <source>
        <dbReference type="ARBA" id="ARBA00048679"/>
    </source>
</evidence>
<protein>
    <recommendedName>
        <fullName evidence="2">non-specific serine/threonine protein kinase</fullName>
        <ecNumber evidence="2">2.7.11.1</ecNumber>
    </recommendedName>
</protein>
<organism evidence="14 15">
    <name type="scientific">Triplophysa rosa</name>
    <name type="common">Cave loach</name>
    <dbReference type="NCBI Taxonomy" id="992332"/>
    <lineage>
        <taxon>Eukaryota</taxon>
        <taxon>Metazoa</taxon>
        <taxon>Chordata</taxon>
        <taxon>Craniata</taxon>
        <taxon>Vertebrata</taxon>
        <taxon>Euteleostomi</taxon>
        <taxon>Actinopterygii</taxon>
        <taxon>Neopterygii</taxon>
        <taxon>Teleostei</taxon>
        <taxon>Ostariophysi</taxon>
        <taxon>Cypriniformes</taxon>
        <taxon>Nemacheilidae</taxon>
        <taxon>Triplophysa</taxon>
    </lineage>
</organism>
<name>A0A9W7WLM0_TRIRA</name>
<dbReference type="InterPro" id="IPR051138">
    <property type="entry name" value="PIM_Ser/Thr_kinase"/>
</dbReference>
<dbReference type="Proteomes" id="UP001059041">
    <property type="component" value="Linkage Group LG10"/>
</dbReference>
<dbReference type="InterPro" id="IPR017348">
    <property type="entry name" value="PIM1/2/3"/>
</dbReference>
<evidence type="ECO:0000256" key="8">
    <source>
        <dbReference type="ARBA" id="ARBA00022840"/>
    </source>
</evidence>
<evidence type="ECO:0000313" key="14">
    <source>
        <dbReference type="EMBL" id="KAI7804814.1"/>
    </source>
</evidence>
<keyword evidence="8 12" id="KW-0067">ATP-binding</keyword>
<dbReference type="GO" id="GO:0005524">
    <property type="term" value="F:ATP binding"/>
    <property type="evidence" value="ECO:0007669"/>
    <property type="project" value="UniProtKB-KW"/>
</dbReference>
<evidence type="ECO:0000256" key="7">
    <source>
        <dbReference type="ARBA" id="ARBA00022777"/>
    </source>
</evidence>
<evidence type="ECO:0000259" key="13">
    <source>
        <dbReference type="PROSITE" id="PS50011"/>
    </source>
</evidence>
<dbReference type="Gene3D" id="3.30.200.20">
    <property type="entry name" value="Phosphorylase Kinase, domain 1"/>
    <property type="match status" value="1"/>
</dbReference>
<evidence type="ECO:0000256" key="9">
    <source>
        <dbReference type="ARBA" id="ARBA00047899"/>
    </source>
</evidence>
<keyword evidence="15" id="KW-1185">Reference proteome</keyword>
<comment type="catalytic activity">
    <reaction evidence="10">
        <text>L-seryl-[protein] + ATP = O-phospho-L-seryl-[protein] + ADP + H(+)</text>
        <dbReference type="Rhea" id="RHEA:17989"/>
        <dbReference type="Rhea" id="RHEA-COMP:9863"/>
        <dbReference type="Rhea" id="RHEA-COMP:11604"/>
        <dbReference type="ChEBI" id="CHEBI:15378"/>
        <dbReference type="ChEBI" id="CHEBI:29999"/>
        <dbReference type="ChEBI" id="CHEBI:30616"/>
        <dbReference type="ChEBI" id="CHEBI:83421"/>
        <dbReference type="ChEBI" id="CHEBI:456216"/>
        <dbReference type="EC" id="2.7.11.1"/>
    </reaction>
</comment>
<feature type="domain" description="Protein kinase" evidence="13">
    <location>
        <begin position="1"/>
        <end position="260"/>
    </location>
</feature>
<dbReference type="GO" id="GO:0005737">
    <property type="term" value="C:cytoplasm"/>
    <property type="evidence" value="ECO:0007669"/>
    <property type="project" value="TreeGrafter"/>
</dbReference>
<evidence type="ECO:0000256" key="2">
    <source>
        <dbReference type="ARBA" id="ARBA00012513"/>
    </source>
</evidence>
<evidence type="ECO:0000256" key="4">
    <source>
        <dbReference type="ARBA" id="ARBA00022553"/>
    </source>
</evidence>
<dbReference type="SUPFAM" id="SSF56112">
    <property type="entry name" value="Protein kinase-like (PK-like)"/>
    <property type="match status" value="1"/>
</dbReference>
<comment type="similarity">
    <text evidence="1">Belongs to the protein kinase superfamily. CAMK Ser/Thr protein kinase family. PIM subfamily.</text>
</comment>
<keyword evidence="7 14" id="KW-0418">Kinase</keyword>
<dbReference type="PIRSF" id="PIRSF037993">
    <property type="entry name" value="STPK_Pim-1"/>
    <property type="match status" value="1"/>
</dbReference>
<dbReference type="GO" id="GO:0043066">
    <property type="term" value="P:negative regulation of apoptotic process"/>
    <property type="evidence" value="ECO:0007669"/>
    <property type="project" value="InterPro"/>
</dbReference>
<dbReference type="GO" id="GO:0004674">
    <property type="term" value="F:protein serine/threonine kinase activity"/>
    <property type="evidence" value="ECO:0007669"/>
    <property type="project" value="UniProtKB-KW"/>
</dbReference>
<keyword evidence="3" id="KW-0723">Serine/threonine-protein kinase</keyword>
<reference evidence="14" key="1">
    <citation type="submission" date="2021-02" db="EMBL/GenBank/DDBJ databases">
        <title>Comparative genomics reveals that relaxation of natural selection precedes convergent phenotypic evolution of cavefish.</title>
        <authorList>
            <person name="Peng Z."/>
        </authorList>
    </citation>
    <scope>NUCLEOTIDE SEQUENCE</scope>
    <source>
        <tissue evidence="14">Muscle</tissue>
    </source>
</reference>
<keyword evidence="5" id="KW-0808">Transferase</keyword>
<dbReference type="PROSITE" id="PS00108">
    <property type="entry name" value="PROTEIN_KINASE_ST"/>
    <property type="match status" value="1"/>
</dbReference>
<dbReference type="PANTHER" id="PTHR22984">
    <property type="entry name" value="SERINE/THREONINE-PROTEIN KINASE PIM"/>
    <property type="match status" value="1"/>
</dbReference>
<evidence type="ECO:0000256" key="3">
    <source>
        <dbReference type="ARBA" id="ARBA00022527"/>
    </source>
</evidence>
<keyword evidence="6" id="KW-0547">Nucleotide-binding</keyword>
<dbReference type="FunFam" id="1.10.510.10:FF:000392">
    <property type="entry name" value="Pim proto-oncogene, serine/threonine kinase,-related 152"/>
    <property type="match status" value="1"/>
</dbReference>
<comment type="catalytic activity">
    <reaction evidence="9">
        <text>L-threonyl-[protein] + ATP = O-phospho-L-threonyl-[protein] + ADP + H(+)</text>
        <dbReference type="Rhea" id="RHEA:46608"/>
        <dbReference type="Rhea" id="RHEA-COMP:11060"/>
        <dbReference type="Rhea" id="RHEA-COMP:11605"/>
        <dbReference type="ChEBI" id="CHEBI:15378"/>
        <dbReference type="ChEBI" id="CHEBI:30013"/>
        <dbReference type="ChEBI" id="CHEBI:30616"/>
        <dbReference type="ChEBI" id="CHEBI:61977"/>
        <dbReference type="ChEBI" id="CHEBI:456216"/>
        <dbReference type="EC" id="2.7.11.1"/>
    </reaction>
</comment>
<dbReference type="EC" id="2.7.11.1" evidence="2"/>
<dbReference type="SMART" id="SM00220">
    <property type="entry name" value="S_TKc"/>
    <property type="match status" value="1"/>
</dbReference>
<evidence type="ECO:0000256" key="5">
    <source>
        <dbReference type="ARBA" id="ARBA00022679"/>
    </source>
</evidence>
<dbReference type="GO" id="GO:0007346">
    <property type="term" value="P:regulation of mitotic cell cycle"/>
    <property type="evidence" value="ECO:0007669"/>
    <property type="project" value="TreeGrafter"/>
</dbReference>
<feature type="binding site" evidence="12">
    <location>
        <begin position="4"/>
        <end position="12"/>
    </location>
    <ligand>
        <name>ATP</name>
        <dbReference type="ChEBI" id="CHEBI:30616"/>
    </ligand>
</feature>
<evidence type="ECO:0000313" key="15">
    <source>
        <dbReference type="Proteomes" id="UP001059041"/>
    </source>
</evidence>
<proteinExistence type="inferred from homology"/>
<gene>
    <name evidence="14" type="ORF">IRJ41_020456</name>
</gene>
<dbReference type="Pfam" id="PF00069">
    <property type="entry name" value="Pkinase"/>
    <property type="match status" value="1"/>
</dbReference>
<feature type="non-terminal residue" evidence="14">
    <location>
        <position position="268"/>
    </location>
</feature>
<dbReference type="EMBL" id="JAFHDT010000010">
    <property type="protein sequence ID" value="KAI7804814.1"/>
    <property type="molecule type" value="Genomic_DNA"/>
</dbReference>